<dbReference type="Gene3D" id="3.60.15.10">
    <property type="entry name" value="Ribonuclease Z/Hydroxyacylglutathione hydrolase-like"/>
    <property type="match status" value="1"/>
</dbReference>
<dbReference type="GO" id="GO:0046872">
    <property type="term" value="F:metal ion binding"/>
    <property type="evidence" value="ECO:0007669"/>
    <property type="project" value="UniProtKB-KW"/>
</dbReference>
<comment type="caution">
    <text evidence="6">The sequence shown here is derived from an EMBL/GenBank/DDBJ whole genome shotgun (WGS) entry which is preliminary data.</text>
</comment>
<protein>
    <recommendedName>
        <fullName evidence="5">Metallo-beta-lactamase domain-containing protein</fullName>
    </recommendedName>
</protein>
<keyword evidence="3" id="KW-0378">Hydrolase</keyword>
<keyword evidence="4" id="KW-0862">Zinc</keyword>
<dbReference type="SMART" id="SM00849">
    <property type="entry name" value="Lactamase_B"/>
    <property type="match status" value="1"/>
</dbReference>
<accession>A0AAW0ARL6</accession>
<evidence type="ECO:0000259" key="5">
    <source>
        <dbReference type="SMART" id="SM00849"/>
    </source>
</evidence>
<dbReference type="GO" id="GO:0016787">
    <property type="term" value="F:hydrolase activity"/>
    <property type="evidence" value="ECO:0007669"/>
    <property type="project" value="UniProtKB-KW"/>
</dbReference>
<keyword evidence="7" id="KW-1185">Reference proteome</keyword>
<sequence length="350" mass="38096">MSASIPPSSSTVSVRMINGSGPDASVPSVLFVEPVLPGRESLPAPAYSFLIEHDGQRILFDLGTRKDQENLSPAYRAMLSTIGGFNITVERDVVEQLKDGGIDAKDIDTVIWSHTHLDHIGDMSKFPSSTTLVIGPGSTRASYPTVPDALLLDSDFAGREIRELSFSNAPFTLSGRPVLDFFGDGSFYLIDVPGHCPGHIAGLARVTPTTFILLGGDTFHHPGQLRPNAFVKKAFPYPEHLITSTRQSVSPKYFSTGGSEFDLTKQDTPLLSVPSGHSSYADRETAIQSIKALSELDADPNILVAIAHDVTLLGVVDLFPKTLNAWKEKGWKEQVMWRFLEDNSPAFMLN</sequence>
<dbReference type="AlphaFoldDB" id="A0AAW0ARL6"/>
<dbReference type="InterPro" id="IPR036866">
    <property type="entry name" value="RibonucZ/Hydroxyglut_hydro"/>
</dbReference>
<dbReference type="Pfam" id="PF00753">
    <property type="entry name" value="Lactamase_B"/>
    <property type="match status" value="1"/>
</dbReference>
<dbReference type="PANTHER" id="PTHR42978">
    <property type="entry name" value="QUORUM-QUENCHING LACTONASE YTNP-RELATED-RELATED"/>
    <property type="match status" value="1"/>
</dbReference>
<reference evidence="6 7" key="1">
    <citation type="submission" date="2024-01" db="EMBL/GenBank/DDBJ databases">
        <title>A draft genome for a cacao thread blight-causing isolate of Paramarasmius palmivorus.</title>
        <authorList>
            <person name="Baruah I.K."/>
            <person name="Bukari Y."/>
            <person name="Amoako-Attah I."/>
            <person name="Meinhardt L.W."/>
            <person name="Bailey B.A."/>
            <person name="Cohen S.P."/>
        </authorList>
    </citation>
    <scope>NUCLEOTIDE SEQUENCE [LARGE SCALE GENOMIC DNA]</scope>
    <source>
        <strain evidence="6 7">GH-12</strain>
    </source>
</reference>
<organism evidence="6 7">
    <name type="scientific">Paramarasmius palmivorus</name>
    <dbReference type="NCBI Taxonomy" id="297713"/>
    <lineage>
        <taxon>Eukaryota</taxon>
        <taxon>Fungi</taxon>
        <taxon>Dikarya</taxon>
        <taxon>Basidiomycota</taxon>
        <taxon>Agaricomycotina</taxon>
        <taxon>Agaricomycetes</taxon>
        <taxon>Agaricomycetidae</taxon>
        <taxon>Agaricales</taxon>
        <taxon>Marasmiineae</taxon>
        <taxon>Marasmiaceae</taxon>
        <taxon>Paramarasmius</taxon>
    </lineage>
</organism>
<evidence type="ECO:0000256" key="3">
    <source>
        <dbReference type="ARBA" id="ARBA00022801"/>
    </source>
</evidence>
<dbReference type="PANTHER" id="PTHR42978:SF5">
    <property type="entry name" value="METALLO-BETA-LACTAMASE DOMAIN-CONTAINING PROTEIN"/>
    <property type="match status" value="1"/>
</dbReference>
<dbReference type="EMBL" id="JAYKXP010000330">
    <property type="protein sequence ID" value="KAK7015147.1"/>
    <property type="molecule type" value="Genomic_DNA"/>
</dbReference>
<dbReference type="Proteomes" id="UP001383192">
    <property type="component" value="Unassembled WGS sequence"/>
</dbReference>
<comment type="similarity">
    <text evidence="1">Belongs to the metallo-beta-lactamase superfamily.</text>
</comment>
<feature type="domain" description="Metallo-beta-lactamase" evidence="5">
    <location>
        <begin position="45"/>
        <end position="258"/>
    </location>
</feature>
<keyword evidence="2" id="KW-0479">Metal-binding</keyword>
<evidence type="ECO:0000313" key="7">
    <source>
        <dbReference type="Proteomes" id="UP001383192"/>
    </source>
</evidence>
<evidence type="ECO:0000256" key="2">
    <source>
        <dbReference type="ARBA" id="ARBA00022723"/>
    </source>
</evidence>
<dbReference type="CDD" id="cd07730">
    <property type="entry name" value="metallo-hydrolase-like_MBL-fold"/>
    <property type="match status" value="1"/>
</dbReference>
<gene>
    <name evidence="6" type="ORF">VNI00_019195</name>
</gene>
<evidence type="ECO:0000256" key="1">
    <source>
        <dbReference type="ARBA" id="ARBA00007749"/>
    </source>
</evidence>
<name>A0AAW0ARL6_9AGAR</name>
<proteinExistence type="inferred from homology"/>
<dbReference type="SUPFAM" id="SSF56281">
    <property type="entry name" value="Metallo-hydrolase/oxidoreductase"/>
    <property type="match status" value="1"/>
</dbReference>
<dbReference type="InterPro" id="IPR051013">
    <property type="entry name" value="MBL_superfamily_lactonases"/>
</dbReference>
<dbReference type="InterPro" id="IPR001279">
    <property type="entry name" value="Metallo-B-lactamas"/>
</dbReference>
<evidence type="ECO:0000313" key="6">
    <source>
        <dbReference type="EMBL" id="KAK7015147.1"/>
    </source>
</evidence>
<evidence type="ECO:0000256" key="4">
    <source>
        <dbReference type="ARBA" id="ARBA00022833"/>
    </source>
</evidence>